<keyword evidence="4" id="KW-0804">Transcription</keyword>
<comment type="similarity">
    <text evidence="1">Belongs to the LysR transcriptional regulatory family.</text>
</comment>
<dbReference type="PRINTS" id="PR00039">
    <property type="entry name" value="HTHLYSR"/>
</dbReference>
<evidence type="ECO:0000256" key="2">
    <source>
        <dbReference type="ARBA" id="ARBA00023015"/>
    </source>
</evidence>
<dbReference type="Proteomes" id="UP000595349">
    <property type="component" value="Chromosome"/>
</dbReference>
<dbReference type="InterPro" id="IPR000847">
    <property type="entry name" value="LysR_HTH_N"/>
</dbReference>
<dbReference type="PANTHER" id="PTHR30126:SF39">
    <property type="entry name" value="HTH-TYPE TRANSCRIPTIONAL REGULATOR CYSL"/>
    <property type="match status" value="1"/>
</dbReference>
<dbReference type="SUPFAM" id="SSF53850">
    <property type="entry name" value="Periplasmic binding protein-like II"/>
    <property type="match status" value="1"/>
</dbReference>
<reference evidence="6 7" key="1">
    <citation type="submission" date="2020-06" db="EMBL/GenBank/DDBJ databases">
        <title>Genomic analysis of Salicibibacter sp. NKC21-4.</title>
        <authorList>
            <person name="Oh Y.J."/>
        </authorList>
    </citation>
    <scope>NUCLEOTIDE SEQUENCE [LARGE SCALE GENOMIC DNA]</scope>
    <source>
        <strain evidence="6 7">NKC21-4</strain>
    </source>
</reference>
<dbReference type="GO" id="GO:0000976">
    <property type="term" value="F:transcription cis-regulatory region binding"/>
    <property type="evidence" value="ECO:0007669"/>
    <property type="project" value="TreeGrafter"/>
</dbReference>
<evidence type="ECO:0000313" key="7">
    <source>
        <dbReference type="Proteomes" id="UP000595349"/>
    </source>
</evidence>
<accession>A0A7T6ZBU6</accession>
<dbReference type="Pfam" id="PF00126">
    <property type="entry name" value="HTH_1"/>
    <property type="match status" value="1"/>
</dbReference>
<keyword evidence="7" id="KW-1185">Reference proteome</keyword>
<evidence type="ECO:0000256" key="4">
    <source>
        <dbReference type="ARBA" id="ARBA00023163"/>
    </source>
</evidence>
<dbReference type="PROSITE" id="PS50931">
    <property type="entry name" value="HTH_LYSR"/>
    <property type="match status" value="1"/>
</dbReference>
<dbReference type="InterPro" id="IPR036390">
    <property type="entry name" value="WH_DNA-bd_sf"/>
</dbReference>
<dbReference type="FunFam" id="1.10.10.10:FF:000001">
    <property type="entry name" value="LysR family transcriptional regulator"/>
    <property type="match status" value="1"/>
</dbReference>
<dbReference type="EMBL" id="CP054706">
    <property type="protein sequence ID" value="QQK80512.1"/>
    <property type="molecule type" value="Genomic_DNA"/>
</dbReference>
<feature type="domain" description="HTH lysR-type" evidence="5">
    <location>
        <begin position="1"/>
        <end position="58"/>
    </location>
</feature>
<organism evidence="6 7">
    <name type="scientific">Salicibibacter cibi</name>
    <dbReference type="NCBI Taxonomy" id="2743001"/>
    <lineage>
        <taxon>Bacteria</taxon>
        <taxon>Bacillati</taxon>
        <taxon>Bacillota</taxon>
        <taxon>Bacilli</taxon>
        <taxon>Bacillales</taxon>
        <taxon>Bacillaceae</taxon>
        <taxon>Salicibibacter</taxon>
    </lineage>
</organism>
<dbReference type="KEGG" id="scib:HUG20_11800"/>
<dbReference type="SUPFAM" id="SSF46785">
    <property type="entry name" value="Winged helix' DNA-binding domain"/>
    <property type="match status" value="1"/>
</dbReference>
<name>A0A7T6ZBU6_9BACI</name>
<sequence>MNIKLLELFCCIVEEGSISGAARRSYLSQPSATKSIRYLEEEYGALLFNRDKGSVSLTEVGETLYPHAKAIIHEYYNSREAVRYANERTQSQLKVGASFTLGEYFLPSVISKYIGNARNDDNGNMELFIENTPNILEKLENKEIDVAFVEGKVANDELVKEAIAYDELVLIVGTAHPWSNVPHILTNELKNERLIAREKNSGSREIITEHLEKKGTLQNIASYMELNTTQAIKSAVMSGLGYGFASYYSVEQEIENGLLVRVPIADLTISRPLWCVKKPLNFEKPAVKVFSGMVKDSFGT</sequence>
<dbReference type="GO" id="GO:0003700">
    <property type="term" value="F:DNA-binding transcription factor activity"/>
    <property type="evidence" value="ECO:0007669"/>
    <property type="project" value="InterPro"/>
</dbReference>
<evidence type="ECO:0000256" key="1">
    <source>
        <dbReference type="ARBA" id="ARBA00009437"/>
    </source>
</evidence>
<evidence type="ECO:0000313" key="6">
    <source>
        <dbReference type="EMBL" id="QQK80512.1"/>
    </source>
</evidence>
<dbReference type="Gene3D" id="1.10.10.10">
    <property type="entry name" value="Winged helix-like DNA-binding domain superfamily/Winged helix DNA-binding domain"/>
    <property type="match status" value="1"/>
</dbReference>
<keyword evidence="2" id="KW-0805">Transcription regulation</keyword>
<proteinExistence type="inferred from homology"/>
<dbReference type="PANTHER" id="PTHR30126">
    <property type="entry name" value="HTH-TYPE TRANSCRIPTIONAL REGULATOR"/>
    <property type="match status" value="1"/>
</dbReference>
<keyword evidence="3" id="KW-0238">DNA-binding</keyword>
<evidence type="ECO:0000259" key="5">
    <source>
        <dbReference type="PROSITE" id="PS50931"/>
    </source>
</evidence>
<dbReference type="InterPro" id="IPR036388">
    <property type="entry name" value="WH-like_DNA-bd_sf"/>
</dbReference>
<dbReference type="RefSeq" id="WP_200084882.1">
    <property type="nucleotide sequence ID" value="NZ_CP054706.1"/>
</dbReference>
<evidence type="ECO:0000256" key="3">
    <source>
        <dbReference type="ARBA" id="ARBA00023125"/>
    </source>
</evidence>
<gene>
    <name evidence="6" type="ORF">HUG20_11800</name>
</gene>
<protein>
    <submittedName>
        <fullName evidence="6">LysR family transcriptional regulator</fullName>
    </submittedName>
</protein>
<dbReference type="Pfam" id="PF03466">
    <property type="entry name" value="LysR_substrate"/>
    <property type="match status" value="1"/>
</dbReference>
<dbReference type="AlphaFoldDB" id="A0A7T6ZBU6"/>
<dbReference type="Gene3D" id="3.40.190.10">
    <property type="entry name" value="Periplasmic binding protein-like II"/>
    <property type="match status" value="2"/>
</dbReference>
<dbReference type="InterPro" id="IPR005119">
    <property type="entry name" value="LysR_subst-bd"/>
</dbReference>